<dbReference type="Gene3D" id="3.10.450.50">
    <property type="match status" value="1"/>
</dbReference>
<dbReference type="Proteomes" id="UP000198348">
    <property type="component" value="Unassembled WGS sequence"/>
</dbReference>
<evidence type="ECO:0000259" key="6">
    <source>
        <dbReference type="Pfam" id="PF04542"/>
    </source>
</evidence>
<dbReference type="GO" id="GO:0016987">
    <property type="term" value="F:sigma factor activity"/>
    <property type="evidence" value="ECO:0007669"/>
    <property type="project" value="UniProtKB-KW"/>
</dbReference>
<dbReference type="InterPro" id="IPR013325">
    <property type="entry name" value="RNA_pol_sigma_r2"/>
</dbReference>
<protein>
    <submittedName>
        <fullName evidence="8">RNA polymerase sigma-70 factor, ECF subfamily</fullName>
    </submittedName>
</protein>
<dbReference type="InterPro" id="IPR013249">
    <property type="entry name" value="RNA_pol_sigma70_r4_t2"/>
</dbReference>
<keyword evidence="9" id="KW-1185">Reference proteome</keyword>
<dbReference type="InterPro" id="IPR032710">
    <property type="entry name" value="NTF2-like_dom_sf"/>
</dbReference>
<keyword evidence="5" id="KW-0804">Transcription</keyword>
<dbReference type="InterPro" id="IPR013324">
    <property type="entry name" value="RNA_pol_sigma_r3/r4-like"/>
</dbReference>
<dbReference type="PANTHER" id="PTHR30173:SF36">
    <property type="entry name" value="ECF RNA POLYMERASE SIGMA FACTOR SIGJ"/>
    <property type="match status" value="1"/>
</dbReference>
<evidence type="ECO:0000256" key="2">
    <source>
        <dbReference type="ARBA" id="ARBA00011344"/>
    </source>
</evidence>
<dbReference type="NCBIfam" id="TIGR02937">
    <property type="entry name" value="sigma70-ECF"/>
    <property type="match status" value="1"/>
</dbReference>
<dbReference type="InterPro" id="IPR052704">
    <property type="entry name" value="ECF_Sigma-70_Domain"/>
</dbReference>
<accession>A0A238XHQ9</accession>
<comment type="similarity">
    <text evidence="1">Belongs to the sigma-70 factor family. ECF subfamily.</text>
</comment>
<feature type="domain" description="RNA polymerase sigma factor 70 region 4 type 2" evidence="7">
    <location>
        <begin position="122"/>
        <end position="172"/>
    </location>
</feature>
<dbReference type="NCBIfam" id="NF007214">
    <property type="entry name" value="PRK09636.1"/>
    <property type="match status" value="1"/>
</dbReference>
<name>A0A238XHQ9_9PSEU</name>
<dbReference type="SUPFAM" id="SSF54427">
    <property type="entry name" value="NTF2-like"/>
    <property type="match status" value="1"/>
</dbReference>
<feature type="domain" description="RNA polymerase sigma-70 region 2" evidence="6">
    <location>
        <begin position="19"/>
        <end position="80"/>
    </location>
</feature>
<keyword evidence="4" id="KW-0731">Sigma factor</keyword>
<reference evidence="8 9" key="1">
    <citation type="submission" date="2017-06" db="EMBL/GenBank/DDBJ databases">
        <authorList>
            <person name="Kim H.J."/>
            <person name="Triplett B.A."/>
        </authorList>
    </citation>
    <scope>NUCLEOTIDE SEQUENCE [LARGE SCALE GENOMIC DNA]</scope>
    <source>
        <strain evidence="8 9">DSM 45207</strain>
    </source>
</reference>
<evidence type="ECO:0000259" key="7">
    <source>
        <dbReference type="Pfam" id="PF08281"/>
    </source>
</evidence>
<dbReference type="Gene3D" id="1.10.1740.10">
    <property type="match status" value="1"/>
</dbReference>
<dbReference type="GO" id="GO:0006352">
    <property type="term" value="P:DNA-templated transcription initiation"/>
    <property type="evidence" value="ECO:0007669"/>
    <property type="project" value="InterPro"/>
</dbReference>
<dbReference type="Pfam" id="PF04542">
    <property type="entry name" value="Sigma70_r2"/>
    <property type="match status" value="1"/>
</dbReference>
<evidence type="ECO:0000313" key="8">
    <source>
        <dbReference type="EMBL" id="SNR58230.1"/>
    </source>
</evidence>
<dbReference type="InterPro" id="IPR007627">
    <property type="entry name" value="RNA_pol_sigma70_r2"/>
</dbReference>
<dbReference type="InterPro" id="IPR014284">
    <property type="entry name" value="RNA_pol_sigma-70_dom"/>
</dbReference>
<dbReference type="PANTHER" id="PTHR30173">
    <property type="entry name" value="SIGMA 19 FACTOR"/>
    <property type="match status" value="1"/>
</dbReference>
<evidence type="ECO:0000256" key="3">
    <source>
        <dbReference type="ARBA" id="ARBA00023015"/>
    </source>
</evidence>
<dbReference type="Pfam" id="PF08281">
    <property type="entry name" value="Sigma70_r4_2"/>
    <property type="match status" value="1"/>
</dbReference>
<dbReference type="OrthoDB" id="3211555at2"/>
<sequence>MTPFGNDLDALAAEFSARRGTLLATAYRLTGIRSDAEDAVQEAWLRLAGLDEDSRNEIRDLTAWLATVVGRICLDRLRSAHARREHYVGQWLPEPLVTQLDAPKRTDPVDEIVQREDLRLAAMVILDTLTPEQRVAFVLHDALSLPFDEIAGILECSPASARQHASRGRKALADADPPPRTSIEEQRQVLERFVAAIASGDITTLTELLHPDVVLIGDADGKARTARQVMAGQDKISRFLLGLRRMYPDEALTAATFLLVNGDLGLYVPPRPGSAGHRRLDAHLQTMALRDGRIVAIYDQANPDKLGAVPPAS</sequence>
<dbReference type="Gene3D" id="1.10.10.10">
    <property type="entry name" value="Winged helix-like DNA-binding domain superfamily/Winged helix DNA-binding domain"/>
    <property type="match status" value="1"/>
</dbReference>
<dbReference type="InterPro" id="IPR036388">
    <property type="entry name" value="WH-like_DNA-bd_sf"/>
</dbReference>
<evidence type="ECO:0000256" key="5">
    <source>
        <dbReference type="ARBA" id="ARBA00023163"/>
    </source>
</evidence>
<dbReference type="SUPFAM" id="SSF88946">
    <property type="entry name" value="Sigma2 domain of RNA polymerase sigma factors"/>
    <property type="match status" value="1"/>
</dbReference>
<dbReference type="EMBL" id="FZNW01000011">
    <property type="protein sequence ID" value="SNR58230.1"/>
    <property type="molecule type" value="Genomic_DNA"/>
</dbReference>
<comment type="subunit">
    <text evidence="2">Interacts transiently with the RNA polymerase catalytic core formed by RpoA, RpoB, RpoC and RpoZ (2 alpha, 1 beta, 1 beta' and 1 omega subunit) to form the RNA polymerase holoenzyme that can initiate transcription.</text>
</comment>
<dbReference type="RefSeq" id="WP_089301640.1">
    <property type="nucleotide sequence ID" value="NZ_FZNW01000011.1"/>
</dbReference>
<evidence type="ECO:0000313" key="9">
    <source>
        <dbReference type="Proteomes" id="UP000198348"/>
    </source>
</evidence>
<gene>
    <name evidence="8" type="ORF">SAMN06265360_1111</name>
</gene>
<organism evidence="8 9">
    <name type="scientific">Haloechinothrix alba</name>
    <dbReference type="NCBI Taxonomy" id="664784"/>
    <lineage>
        <taxon>Bacteria</taxon>
        <taxon>Bacillati</taxon>
        <taxon>Actinomycetota</taxon>
        <taxon>Actinomycetes</taxon>
        <taxon>Pseudonocardiales</taxon>
        <taxon>Pseudonocardiaceae</taxon>
        <taxon>Haloechinothrix</taxon>
    </lineage>
</organism>
<proteinExistence type="inferred from homology"/>
<dbReference type="GO" id="GO:0003677">
    <property type="term" value="F:DNA binding"/>
    <property type="evidence" value="ECO:0007669"/>
    <property type="project" value="InterPro"/>
</dbReference>
<evidence type="ECO:0000256" key="1">
    <source>
        <dbReference type="ARBA" id="ARBA00010641"/>
    </source>
</evidence>
<dbReference type="AlphaFoldDB" id="A0A238XHQ9"/>
<dbReference type="SUPFAM" id="SSF88659">
    <property type="entry name" value="Sigma3 and sigma4 domains of RNA polymerase sigma factors"/>
    <property type="match status" value="1"/>
</dbReference>
<evidence type="ECO:0000256" key="4">
    <source>
        <dbReference type="ARBA" id="ARBA00023082"/>
    </source>
</evidence>
<keyword evidence="3" id="KW-0805">Transcription regulation</keyword>